<dbReference type="InterPro" id="IPR011459">
    <property type="entry name" value="DUF1565"/>
</dbReference>
<accession>A0A3S0Y263</accession>
<dbReference type="InterPro" id="IPR011050">
    <property type="entry name" value="Pectin_lyase_fold/virulence"/>
</dbReference>
<feature type="domain" description="Carbohydrate-binding/sugar hydrolysis" evidence="4">
    <location>
        <begin position="115"/>
        <end position="270"/>
    </location>
</feature>
<protein>
    <recommendedName>
        <fullName evidence="4">Carbohydrate-binding/sugar hydrolysis domain-containing protein</fullName>
    </recommendedName>
</protein>
<comment type="caution">
    <text evidence="5">The sequence shown here is derived from an EMBL/GenBank/DDBJ whole genome shotgun (WGS) entry which is preliminary data.</text>
</comment>
<dbReference type="SUPFAM" id="SSF51126">
    <property type="entry name" value="Pectin lyase-like"/>
    <property type="match status" value="1"/>
</dbReference>
<gene>
    <name evidence="5" type="ORF">PCC6912_01150</name>
</gene>
<dbReference type="Pfam" id="PF07602">
    <property type="entry name" value="DUF1565"/>
    <property type="match status" value="1"/>
</dbReference>
<dbReference type="PANTHER" id="PTHR22990:SF15">
    <property type="entry name" value="F-BOX ONLY PROTEIN 10"/>
    <property type="match status" value="1"/>
</dbReference>
<dbReference type="EMBL" id="RSCJ01000001">
    <property type="protein sequence ID" value="RUR86672.1"/>
    <property type="molecule type" value="Genomic_DNA"/>
</dbReference>
<dbReference type="InterPro" id="IPR006633">
    <property type="entry name" value="Carb-bd_sugar_hydrolysis-dom"/>
</dbReference>
<evidence type="ECO:0000313" key="6">
    <source>
        <dbReference type="Proteomes" id="UP000268857"/>
    </source>
</evidence>
<name>A0A3S0Y263_CHLFR</name>
<proteinExistence type="predicted"/>
<keyword evidence="3" id="KW-0833">Ubl conjugation pathway</keyword>
<dbReference type="Gene3D" id="2.160.20.10">
    <property type="entry name" value="Single-stranded right-handed beta-helix, Pectin lyase-like"/>
    <property type="match status" value="1"/>
</dbReference>
<dbReference type="InterPro" id="IPR006626">
    <property type="entry name" value="PbH1"/>
</dbReference>
<dbReference type="Proteomes" id="UP000268857">
    <property type="component" value="Unassembled WGS sequence"/>
</dbReference>
<dbReference type="SMART" id="SM00722">
    <property type="entry name" value="CASH"/>
    <property type="match status" value="1"/>
</dbReference>
<dbReference type="PANTHER" id="PTHR22990">
    <property type="entry name" value="F-BOX ONLY PROTEIN"/>
    <property type="match status" value="1"/>
</dbReference>
<evidence type="ECO:0000256" key="2">
    <source>
        <dbReference type="ARBA" id="ARBA00022737"/>
    </source>
</evidence>
<sequence length="569" mass="60080">MGVAIAAFLSSCLDDAVAQTPKTPVQIHLSESTISQVSVLFVNPSVGDDKQGNGSESTPLKTITQALRIATANTTIKLAEGTYSSQTGEVFPLILKPGVTIQGDASSKGRNIIITGGGDYLSRSFGSKNVAIVGAKEAQLIGVSVTNSNPRGYGLWIESSNLTVADNTFTGSTQDGVTVTGSGTPIIRHNLFYRNGANGITITGSSDAEVRENVFKETGFGINIAQKAQPIIVGNQIQDNRSGIIVQAASRPVIRKNVIQGSKEDGLVAIAQAQPDLGNLSDAGGNEFRNNKRYDINANALQQTVAAYGNTLASDRIAGKVDTKGTTAPIARNLESKPQQTEIATGVSNSKSQPRALTEIRALRSANNRNLQQPTSKKTAASPILSSLTNRQTVRGWQQTDTSNKSQMNSVQIANNTDNVIEFVAPQAQPLSTPVTPAPAQSLPVLEPVPPGEAALLSVPPAPIPLGNTTNMRKVPVPGRIAKPTQARSSLREQVGQPQGVERYRVLAAVQTQQDRELVKLLAPGAFATSWQGKAAMQVGVFSSRPNAEQMLKILNNNGLQATMELIGN</sequence>
<dbReference type="InterPro" id="IPR022441">
    <property type="entry name" value="Para_beta_helix_rpt-2"/>
</dbReference>
<dbReference type="InterPro" id="IPR012334">
    <property type="entry name" value="Pectin_lyas_fold"/>
</dbReference>
<dbReference type="AlphaFoldDB" id="A0A3S0Y263"/>
<evidence type="ECO:0000259" key="4">
    <source>
        <dbReference type="SMART" id="SM00722"/>
    </source>
</evidence>
<dbReference type="SMART" id="SM00710">
    <property type="entry name" value="PbH1"/>
    <property type="match status" value="5"/>
</dbReference>
<keyword evidence="6" id="KW-1185">Reference proteome</keyword>
<dbReference type="RefSeq" id="WP_016874413.1">
    <property type="nucleotide sequence ID" value="NZ_AJLN01000116.1"/>
</dbReference>
<keyword evidence="2" id="KW-0677">Repeat</keyword>
<dbReference type="STRING" id="211165.GCA_000317285_05025"/>
<dbReference type="NCBIfam" id="TIGR03804">
    <property type="entry name" value="para_beta_helix"/>
    <property type="match status" value="2"/>
</dbReference>
<evidence type="ECO:0000256" key="3">
    <source>
        <dbReference type="ARBA" id="ARBA00022786"/>
    </source>
</evidence>
<reference evidence="5 6" key="1">
    <citation type="journal article" date="2019" name="Genome Biol. Evol.">
        <title>Day and night: Metabolic profiles and evolutionary relationships of six axenic non-marine cyanobacteria.</title>
        <authorList>
            <person name="Will S.E."/>
            <person name="Henke P."/>
            <person name="Boedeker C."/>
            <person name="Huang S."/>
            <person name="Brinkmann H."/>
            <person name="Rohde M."/>
            <person name="Jarek M."/>
            <person name="Friedl T."/>
            <person name="Seufert S."/>
            <person name="Schumacher M."/>
            <person name="Overmann J."/>
            <person name="Neumann-Schaal M."/>
            <person name="Petersen J."/>
        </authorList>
    </citation>
    <scope>NUCLEOTIDE SEQUENCE [LARGE SCALE GENOMIC DNA]</scope>
    <source>
        <strain evidence="5 6">PCC 6912</strain>
    </source>
</reference>
<dbReference type="OrthoDB" id="9759810at2"/>
<organism evidence="5 6">
    <name type="scientific">Chlorogloeopsis fritschii PCC 6912</name>
    <dbReference type="NCBI Taxonomy" id="211165"/>
    <lineage>
        <taxon>Bacteria</taxon>
        <taxon>Bacillati</taxon>
        <taxon>Cyanobacteriota</taxon>
        <taxon>Cyanophyceae</taxon>
        <taxon>Nostocales</taxon>
        <taxon>Chlorogloeopsidaceae</taxon>
        <taxon>Chlorogloeopsis</taxon>
    </lineage>
</organism>
<evidence type="ECO:0000313" key="5">
    <source>
        <dbReference type="EMBL" id="RUR86672.1"/>
    </source>
</evidence>
<dbReference type="InterPro" id="IPR051550">
    <property type="entry name" value="SCF-Subunits/Alg-Epimerases"/>
</dbReference>
<evidence type="ECO:0000256" key="1">
    <source>
        <dbReference type="ARBA" id="ARBA00004906"/>
    </source>
</evidence>
<comment type="pathway">
    <text evidence="1">Protein modification; protein ubiquitination.</text>
</comment>